<dbReference type="Gene3D" id="3.40.50.300">
    <property type="entry name" value="P-loop containing nucleotide triphosphate hydrolases"/>
    <property type="match status" value="2"/>
</dbReference>
<evidence type="ECO:0000256" key="7">
    <source>
        <dbReference type="ARBA" id="ARBA00023065"/>
    </source>
</evidence>
<evidence type="ECO:0000256" key="12">
    <source>
        <dbReference type="ARBA" id="ARBA00048610"/>
    </source>
</evidence>
<gene>
    <name evidence="15" type="ORF">EA473_12520</name>
</gene>
<evidence type="ECO:0000256" key="10">
    <source>
        <dbReference type="ARBA" id="ARBA00039098"/>
    </source>
</evidence>
<keyword evidence="6" id="KW-1278">Translocase</keyword>
<evidence type="ECO:0000256" key="5">
    <source>
        <dbReference type="ARBA" id="ARBA00022840"/>
    </source>
</evidence>
<dbReference type="OrthoDB" id="18209at2157"/>
<evidence type="ECO:0000256" key="11">
    <source>
        <dbReference type="ARBA" id="ARBA00044143"/>
    </source>
</evidence>
<dbReference type="PANTHER" id="PTHR43297:SF13">
    <property type="entry name" value="NICKEL ABC TRANSPORTER, ATP-BINDING PROTEIN"/>
    <property type="match status" value="1"/>
</dbReference>
<keyword evidence="5 15" id="KW-0067">ATP-binding</keyword>
<dbReference type="GO" id="GO:0005524">
    <property type="term" value="F:ATP binding"/>
    <property type="evidence" value="ECO:0007669"/>
    <property type="project" value="UniProtKB-KW"/>
</dbReference>
<dbReference type="NCBIfam" id="NF007739">
    <property type="entry name" value="PRK10419.1"/>
    <property type="match status" value="2"/>
</dbReference>
<dbReference type="InterPro" id="IPR003593">
    <property type="entry name" value="AAA+_ATPase"/>
</dbReference>
<dbReference type="Pfam" id="PF08352">
    <property type="entry name" value="oligo_HPY"/>
    <property type="match status" value="2"/>
</dbReference>
<dbReference type="SMART" id="SM00382">
    <property type="entry name" value="AAA"/>
    <property type="match status" value="2"/>
</dbReference>
<evidence type="ECO:0000313" key="16">
    <source>
        <dbReference type="Proteomes" id="UP000282323"/>
    </source>
</evidence>
<keyword evidence="16" id="KW-1185">Reference proteome</keyword>
<dbReference type="AlphaFoldDB" id="A0A3N6PC06"/>
<evidence type="ECO:0000256" key="13">
    <source>
        <dbReference type="SAM" id="MobiDB-lite"/>
    </source>
</evidence>
<evidence type="ECO:0000256" key="4">
    <source>
        <dbReference type="ARBA" id="ARBA00022741"/>
    </source>
</evidence>
<dbReference type="FunFam" id="3.40.50.300:FF:000016">
    <property type="entry name" value="Oligopeptide ABC transporter ATP-binding component"/>
    <property type="match status" value="2"/>
</dbReference>
<comment type="caution">
    <text evidence="15">The sequence shown here is derived from an EMBL/GenBank/DDBJ whole genome shotgun (WGS) entry which is preliminary data.</text>
</comment>
<evidence type="ECO:0000256" key="6">
    <source>
        <dbReference type="ARBA" id="ARBA00022967"/>
    </source>
</evidence>
<protein>
    <recommendedName>
        <fullName evidence="11">Nickel import system ATP-binding protein NikD</fullName>
        <ecNumber evidence="10">7.2.2.11</ecNumber>
    </recommendedName>
</protein>
<evidence type="ECO:0000256" key="3">
    <source>
        <dbReference type="ARBA" id="ARBA00022475"/>
    </source>
</evidence>
<keyword evidence="2" id="KW-0813">Transport</keyword>
<dbReference type="GO" id="GO:0016887">
    <property type="term" value="F:ATP hydrolysis activity"/>
    <property type="evidence" value="ECO:0007669"/>
    <property type="project" value="InterPro"/>
</dbReference>
<feature type="domain" description="ABC transporter" evidence="14">
    <location>
        <begin position="365"/>
        <end position="620"/>
    </location>
</feature>
<dbReference type="CDD" id="cd03257">
    <property type="entry name" value="ABC_NikE_OppD_transporters"/>
    <property type="match status" value="2"/>
</dbReference>
<dbReference type="NCBIfam" id="NF008453">
    <property type="entry name" value="PRK11308.1"/>
    <property type="match status" value="2"/>
</dbReference>
<reference evidence="15 16" key="1">
    <citation type="submission" date="2018-10" db="EMBL/GenBank/DDBJ databases">
        <title>Natrarchaeobius chitinivorans gen. nov., sp. nov., and Natrarchaeobius haloalkaliphilus sp. nov., alkaliphilic, chitin-utilizing haloarchaea from hypersaline alkaline lakes.</title>
        <authorList>
            <person name="Sorokin D.Y."/>
            <person name="Elcheninov A.G."/>
            <person name="Kostrikina N.A."/>
            <person name="Bale N.J."/>
            <person name="Sinninghe Damste J.S."/>
            <person name="Khijniak T.V."/>
            <person name="Kublanov I.V."/>
            <person name="Toshchakov S.V."/>
        </authorList>
    </citation>
    <scope>NUCLEOTIDE SEQUENCE [LARGE SCALE GENOMIC DNA]</scope>
    <source>
        <strain evidence="15 16">AArcht4T</strain>
    </source>
</reference>
<evidence type="ECO:0000313" key="15">
    <source>
        <dbReference type="EMBL" id="RQG94195.1"/>
    </source>
</evidence>
<proteinExistence type="predicted"/>
<dbReference type="GO" id="GO:0005886">
    <property type="term" value="C:plasma membrane"/>
    <property type="evidence" value="ECO:0007669"/>
    <property type="project" value="UniProtKB-SubCell"/>
</dbReference>
<dbReference type="Pfam" id="PF00005">
    <property type="entry name" value="ABC_tran"/>
    <property type="match status" value="2"/>
</dbReference>
<dbReference type="NCBIfam" id="TIGR01727">
    <property type="entry name" value="oligo_HPY"/>
    <property type="match status" value="2"/>
</dbReference>
<dbReference type="EMBL" id="REGA01000010">
    <property type="protein sequence ID" value="RQG94195.1"/>
    <property type="molecule type" value="Genomic_DNA"/>
</dbReference>
<accession>A0A3N6PC06</accession>
<evidence type="ECO:0000256" key="8">
    <source>
        <dbReference type="ARBA" id="ARBA00023136"/>
    </source>
</evidence>
<dbReference type="InterPro" id="IPR050388">
    <property type="entry name" value="ABC_Ni/Peptide_Import"/>
</dbReference>
<organism evidence="15 16">
    <name type="scientific">Natrarchaeobius chitinivorans</name>
    <dbReference type="NCBI Taxonomy" id="1679083"/>
    <lineage>
        <taxon>Archaea</taxon>
        <taxon>Methanobacteriati</taxon>
        <taxon>Methanobacteriota</taxon>
        <taxon>Stenosarchaea group</taxon>
        <taxon>Halobacteria</taxon>
        <taxon>Halobacteriales</taxon>
        <taxon>Natrialbaceae</taxon>
        <taxon>Natrarchaeobius</taxon>
    </lineage>
</organism>
<dbReference type="InterPro" id="IPR013563">
    <property type="entry name" value="Oligopep_ABC_C"/>
</dbReference>
<feature type="domain" description="ABC transporter" evidence="14">
    <location>
        <begin position="7"/>
        <end position="257"/>
    </location>
</feature>
<evidence type="ECO:0000256" key="9">
    <source>
        <dbReference type="ARBA" id="ARBA00038669"/>
    </source>
</evidence>
<feature type="compositionally biased region" description="Basic and acidic residues" evidence="13">
    <location>
        <begin position="339"/>
        <end position="349"/>
    </location>
</feature>
<comment type="subcellular location">
    <subcellularLocation>
        <location evidence="1">Cell membrane</location>
        <topology evidence="1">Peripheral membrane protein</topology>
    </subcellularLocation>
</comment>
<dbReference type="InterPro" id="IPR003439">
    <property type="entry name" value="ABC_transporter-like_ATP-bd"/>
</dbReference>
<dbReference type="EC" id="7.2.2.11" evidence="10"/>
<dbReference type="RefSeq" id="WP_124195952.1">
    <property type="nucleotide sequence ID" value="NZ_REGA01000010.1"/>
</dbReference>
<dbReference type="PROSITE" id="PS50893">
    <property type="entry name" value="ABC_TRANSPORTER_2"/>
    <property type="match status" value="2"/>
</dbReference>
<dbReference type="Proteomes" id="UP000282323">
    <property type="component" value="Unassembled WGS sequence"/>
</dbReference>
<dbReference type="SUPFAM" id="SSF52540">
    <property type="entry name" value="P-loop containing nucleoside triphosphate hydrolases"/>
    <property type="match status" value="2"/>
</dbReference>
<dbReference type="InterPro" id="IPR017871">
    <property type="entry name" value="ABC_transporter-like_CS"/>
</dbReference>
<dbReference type="GO" id="GO:0015413">
    <property type="term" value="F:ABC-type nickel transporter activity"/>
    <property type="evidence" value="ECO:0007669"/>
    <property type="project" value="UniProtKB-EC"/>
</dbReference>
<evidence type="ECO:0000256" key="2">
    <source>
        <dbReference type="ARBA" id="ARBA00022448"/>
    </source>
</evidence>
<feature type="region of interest" description="Disordered" evidence="13">
    <location>
        <begin position="339"/>
        <end position="362"/>
    </location>
</feature>
<keyword evidence="3" id="KW-1003">Cell membrane</keyword>
<evidence type="ECO:0000256" key="1">
    <source>
        <dbReference type="ARBA" id="ARBA00004202"/>
    </source>
</evidence>
<name>A0A3N6PC06_NATCH</name>
<sequence>MSKKSILEVRDLHTQFETDSGVVKAVDGVSFSLQQGEIYGLVGESGAGKSVTGRSIMRLIDPPGNITDGTVRFNDENLLTLPMAEVRDIRGNEIAMIFQNAMAALNPGYTIGTQISDVLQRHKDFNDKQARERTIQLLSDVGIPDPEARFDSYPHQLSGGMCQRVVIAMALSCDPDIIIADEPTTALDVTIQAQILELLSDLRDNYGITVLLITHNMGVVASTCDRVGVMYAGEVVEEGPVQDIVAKPRHPYTMGLMQAVPRLNDARERLESIPGDMPNLLKTPNGCSFHPRCPYDAEDCRNVDPSLDPLSPDDRSTERRTACLRTDEIDFDREMAEMATEADGKEGSPKPKIPNRGRTDSDPLIEASNLQKYFDPESQSWLDRLIGEREYVHAVDDVSLDIYEGETLGLVGESGCGKTTLGRVLSHLYEPDAGTVVYAGTDLTELDRRKLKSMRGNIQMIFQDPVSSLNPRKSVYEIISRPLEIHQNIADEVARRERVEELLDSVGLKPEHASRKPHAFSGGQKQRIGIARALAVEPDFIVADEPVSALDVSIQAKIINLLMDLQEEFNLTYVFIAHDLNVVQHIADRIAVMYLGEIIECGDADDIFTPPHHPYTEMLLSSIPPLDPSAETDRIVPRGTPPSPIDPPSGCRFHTRCPRAMEECKSVVPADHQFGEDHTITCHLFDDDRDHAEINALIAEQEAYGVPKDQLVDSD</sequence>
<dbReference type="PANTHER" id="PTHR43297">
    <property type="entry name" value="OLIGOPEPTIDE TRANSPORT ATP-BINDING PROTEIN APPD"/>
    <property type="match status" value="1"/>
</dbReference>
<keyword evidence="7" id="KW-0406">Ion transport</keyword>
<dbReference type="InterPro" id="IPR027417">
    <property type="entry name" value="P-loop_NTPase"/>
</dbReference>
<dbReference type="PROSITE" id="PS00211">
    <property type="entry name" value="ABC_TRANSPORTER_1"/>
    <property type="match status" value="2"/>
</dbReference>
<comment type="subunit">
    <text evidence="9">The complex is composed of two ATP-binding proteins (NikD and NikE), two transmembrane proteins (NikB and NikC) and a solute-binding protein (NikA).</text>
</comment>
<keyword evidence="8" id="KW-0472">Membrane</keyword>
<comment type="catalytic activity">
    <reaction evidence="12">
        <text>Ni(2+)(out) + ATP + H2O = Ni(2+)(in) + ADP + phosphate + H(+)</text>
        <dbReference type="Rhea" id="RHEA:15557"/>
        <dbReference type="ChEBI" id="CHEBI:15377"/>
        <dbReference type="ChEBI" id="CHEBI:15378"/>
        <dbReference type="ChEBI" id="CHEBI:30616"/>
        <dbReference type="ChEBI" id="CHEBI:43474"/>
        <dbReference type="ChEBI" id="CHEBI:49786"/>
        <dbReference type="ChEBI" id="CHEBI:456216"/>
        <dbReference type="EC" id="7.2.2.11"/>
    </reaction>
    <physiologicalReaction direction="left-to-right" evidence="12">
        <dbReference type="Rhea" id="RHEA:15558"/>
    </physiologicalReaction>
</comment>
<dbReference type="GO" id="GO:0015833">
    <property type="term" value="P:peptide transport"/>
    <property type="evidence" value="ECO:0007669"/>
    <property type="project" value="InterPro"/>
</dbReference>
<evidence type="ECO:0000259" key="14">
    <source>
        <dbReference type="PROSITE" id="PS50893"/>
    </source>
</evidence>
<keyword evidence="4" id="KW-0547">Nucleotide-binding</keyword>